<dbReference type="GO" id="GO:0015031">
    <property type="term" value="P:protein transport"/>
    <property type="evidence" value="ECO:0007669"/>
    <property type="project" value="UniProtKB-KW"/>
</dbReference>
<feature type="compositionally biased region" description="Gly residues" evidence="8">
    <location>
        <begin position="493"/>
        <end position="508"/>
    </location>
</feature>
<evidence type="ECO:0000259" key="9">
    <source>
        <dbReference type="Pfam" id="PF18388"/>
    </source>
</evidence>
<feature type="compositionally biased region" description="Acidic residues" evidence="8">
    <location>
        <begin position="311"/>
        <end position="324"/>
    </location>
</feature>
<evidence type="ECO:0000256" key="7">
    <source>
        <dbReference type="ARBA" id="ARBA00060351"/>
    </source>
</evidence>
<dbReference type="Gene3D" id="1.10.10.2570">
    <property type="match status" value="1"/>
</dbReference>
<keyword evidence="11" id="KW-1185">Reference proteome</keyword>
<feature type="domain" description="Atg29 N-terminal" evidence="9">
    <location>
        <begin position="60"/>
        <end position="113"/>
    </location>
</feature>
<keyword evidence="4" id="KW-0813">Transport</keyword>
<evidence type="ECO:0000256" key="1">
    <source>
        <dbReference type="ARBA" id="ARBA00004329"/>
    </source>
</evidence>
<evidence type="ECO:0000256" key="3">
    <source>
        <dbReference type="ARBA" id="ARBA00013784"/>
    </source>
</evidence>
<dbReference type="PANTHER" id="PTHR40012:SF1">
    <property type="entry name" value="AUTOPHAGY-RELATED PROTEIN 29"/>
    <property type="match status" value="1"/>
</dbReference>
<feature type="region of interest" description="Disordered" evidence="8">
    <location>
        <begin position="1"/>
        <end position="27"/>
    </location>
</feature>
<dbReference type="InterPro" id="IPR040666">
    <property type="entry name" value="Atg29_N"/>
</dbReference>
<keyword evidence="5" id="KW-0653">Protein transport</keyword>
<evidence type="ECO:0000313" key="11">
    <source>
        <dbReference type="Proteomes" id="UP000799436"/>
    </source>
</evidence>
<comment type="function">
    <text evidence="7">Plays a role in autophagy. Functions at the preautophagosomal structure (PAS) in order to form normal autophagosomes under starvation conditions. Also plays a role in mitophagy and regulation of filamentous growth.</text>
</comment>
<dbReference type="InterPro" id="IPR039113">
    <property type="entry name" value="ATG29"/>
</dbReference>
<dbReference type="EMBL" id="ML995809">
    <property type="protein sequence ID" value="KAF2773850.1"/>
    <property type="molecule type" value="Genomic_DNA"/>
</dbReference>
<comment type="subcellular location">
    <subcellularLocation>
        <location evidence="1">Preautophagosomal structure</location>
    </subcellularLocation>
</comment>
<feature type="compositionally biased region" description="Low complexity" evidence="8">
    <location>
        <begin position="1"/>
        <end position="12"/>
    </location>
</feature>
<dbReference type="GO" id="GO:0000045">
    <property type="term" value="P:autophagosome assembly"/>
    <property type="evidence" value="ECO:0007669"/>
    <property type="project" value="InterPro"/>
</dbReference>
<dbReference type="FunFam" id="1.10.10.2570:FF:000001">
    <property type="entry name" value="Autophagy-related protein 29"/>
    <property type="match status" value="1"/>
</dbReference>
<dbReference type="Pfam" id="PF18388">
    <property type="entry name" value="ATG29_N"/>
    <property type="match status" value="1"/>
</dbReference>
<comment type="similarity">
    <text evidence="2">Belongs to the ATG29 family.</text>
</comment>
<keyword evidence="6" id="KW-0072">Autophagy</keyword>
<evidence type="ECO:0000256" key="4">
    <source>
        <dbReference type="ARBA" id="ARBA00022448"/>
    </source>
</evidence>
<feature type="compositionally biased region" description="Polar residues" evidence="8">
    <location>
        <begin position="209"/>
        <end position="222"/>
    </location>
</feature>
<feature type="compositionally biased region" description="Basic and acidic residues" evidence="8">
    <location>
        <begin position="337"/>
        <end position="351"/>
    </location>
</feature>
<evidence type="ECO:0000256" key="5">
    <source>
        <dbReference type="ARBA" id="ARBA00022927"/>
    </source>
</evidence>
<dbReference type="PANTHER" id="PTHR40012">
    <property type="entry name" value="AUTOPHAGY-RELATED PROTEIN 29"/>
    <property type="match status" value="1"/>
</dbReference>
<reference evidence="10" key="1">
    <citation type="journal article" date="2020" name="Stud. Mycol.">
        <title>101 Dothideomycetes genomes: a test case for predicting lifestyles and emergence of pathogens.</title>
        <authorList>
            <person name="Haridas S."/>
            <person name="Albert R."/>
            <person name="Binder M."/>
            <person name="Bloem J."/>
            <person name="Labutti K."/>
            <person name="Salamov A."/>
            <person name="Andreopoulos B."/>
            <person name="Baker S."/>
            <person name="Barry K."/>
            <person name="Bills G."/>
            <person name="Bluhm B."/>
            <person name="Cannon C."/>
            <person name="Castanera R."/>
            <person name="Culley D."/>
            <person name="Daum C."/>
            <person name="Ezra D."/>
            <person name="Gonzalez J."/>
            <person name="Henrissat B."/>
            <person name="Kuo A."/>
            <person name="Liang C."/>
            <person name="Lipzen A."/>
            <person name="Lutzoni F."/>
            <person name="Magnuson J."/>
            <person name="Mondo S."/>
            <person name="Nolan M."/>
            <person name="Ohm R."/>
            <person name="Pangilinan J."/>
            <person name="Park H.-J."/>
            <person name="Ramirez L."/>
            <person name="Alfaro M."/>
            <person name="Sun H."/>
            <person name="Tritt A."/>
            <person name="Yoshinaga Y."/>
            <person name="Zwiers L.-H."/>
            <person name="Turgeon B."/>
            <person name="Goodwin S."/>
            <person name="Spatafora J."/>
            <person name="Crous P."/>
            <person name="Grigoriev I."/>
        </authorList>
    </citation>
    <scope>NUCLEOTIDE SEQUENCE</scope>
    <source>
        <strain evidence="10">CBS 116005</strain>
    </source>
</reference>
<feature type="compositionally biased region" description="Polar residues" evidence="8">
    <location>
        <begin position="139"/>
        <end position="160"/>
    </location>
</feature>
<evidence type="ECO:0000256" key="6">
    <source>
        <dbReference type="ARBA" id="ARBA00023006"/>
    </source>
</evidence>
<feature type="region of interest" description="Disordered" evidence="8">
    <location>
        <begin position="138"/>
        <end position="160"/>
    </location>
</feature>
<feature type="region of interest" description="Disordered" evidence="8">
    <location>
        <begin position="178"/>
        <end position="448"/>
    </location>
</feature>
<dbReference type="Proteomes" id="UP000799436">
    <property type="component" value="Unassembled WGS sequence"/>
</dbReference>
<feature type="region of interest" description="Disordered" evidence="8">
    <location>
        <begin position="488"/>
        <end position="508"/>
    </location>
</feature>
<feature type="compositionally biased region" description="Polar residues" evidence="8">
    <location>
        <begin position="415"/>
        <end position="448"/>
    </location>
</feature>
<evidence type="ECO:0000256" key="2">
    <source>
        <dbReference type="ARBA" id="ARBA00010082"/>
    </source>
</evidence>
<feature type="compositionally biased region" description="Polar residues" evidence="8">
    <location>
        <begin position="18"/>
        <end position="27"/>
    </location>
</feature>
<feature type="compositionally biased region" description="Acidic residues" evidence="8">
    <location>
        <begin position="256"/>
        <end position="267"/>
    </location>
</feature>
<name>A0A6G1LMK3_9PEZI</name>
<protein>
    <recommendedName>
        <fullName evidence="3">Autophagy-related protein 29</fullName>
    </recommendedName>
</protein>
<proteinExistence type="inferred from homology"/>
<dbReference type="GO" id="GO:0000407">
    <property type="term" value="C:phagophore assembly site"/>
    <property type="evidence" value="ECO:0007669"/>
    <property type="project" value="UniProtKB-SubCell"/>
</dbReference>
<evidence type="ECO:0000313" key="10">
    <source>
        <dbReference type="EMBL" id="KAF2773850.1"/>
    </source>
</evidence>
<dbReference type="OrthoDB" id="21072at2759"/>
<evidence type="ECO:0000256" key="8">
    <source>
        <dbReference type="SAM" id="MobiDB-lite"/>
    </source>
</evidence>
<dbReference type="AlphaFoldDB" id="A0A6G1LMK3"/>
<sequence length="508" mass="52997">MSPSSSVSQPPSDAMPSLSKQATVRNASSNATTNLALPRSLPVVQQSASVQGTSKSNVHYTCIIRLPFARNGFEDPPMVHWDVNKDKALWKLISKAGNAKDLDWPDMAARFQVDLSFLLQQAAWLYERHFEGMRKQMQRLGSTTQAPSPSLTPETGSGSFSTAAAAIKETRLPSAITTFKATGGGSGEGSPASVGTPRSAHAPPGVLSRTPSTNTVTQSKMLSGSGRGTMQRAFRGSSGSTKRPTVVGRATGAVQDNDDDDDDDDEYALGHDGPDDSASEEEPPSRSQAFGRRAGLARRAPPRLKTLGSEGDVEDYDDAGEGSSEEGYLPFASKTAGGRDDPAATLKEPRRPTVPSSQPTSTEKGKQTYETADSSASSASSSHHPFHPSTTEPSGAALVSPPKRPGPLSPKQKAQLANLSPRSQRQNSDTGSPSMGSSFSDLDDASVTQSALEDALLSHMQRGGGSSLGIGSMATIASRVGVGRLGEVLGQGRQMGGGSAQGSGGERK</sequence>
<accession>A0A6G1LMK3</accession>
<organism evidence="10 11">
    <name type="scientific">Teratosphaeria nubilosa</name>
    <dbReference type="NCBI Taxonomy" id="161662"/>
    <lineage>
        <taxon>Eukaryota</taxon>
        <taxon>Fungi</taxon>
        <taxon>Dikarya</taxon>
        <taxon>Ascomycota</taxon>
        <taxon>Pezizomycotina</taxon>
        <taxon>Dothideomycetes</taxon>
        <taxon>Dothideomycetidae</taxon>
        <taxon>Mycosphaerellales</taxon>
        <taxon>Teratosphaeriaceae</taxon>
        <taxon>Teratosphaeria</taxon>
    </lineage>
</organism>
<dbReference type="InterPro" id="IPR039362">
    <property type="entry name" value="ATG29_sf"/>
</dbReference>
<feature type="compositionally biased region" description="Low complexity" evidence="8">
    <location>
        <begin position="371"/>
        <end position="394"/>
    </location>
</feature>
<gene>
    <name evidence="10" type="ORF">EJ03DRAFT_70438</name>
</gene>